<evidence type="ECO:0000313" key="12">
    <source>
        <dbReference type="EMBL" id="KAK2148294.1"/>
    </source>
</evidence>
<evidence type="ECO:0000256" key="3">
    <source>
        <dbReference type="ARBA" id="ARBA00018873"/>
    </source>
</evidence>
<feature type="region of interest" description="Disordered" evidence="9">
    <location>
        <begin position="282"/>
        <end position="303"/>
    </location>
</feature>
<proteinExistence type="inferred from homology"/>
<evidence type="ECO:0000313" key="13">
    <source>
        <dbReference type="Proteomes" id="UP001208570"/>
    </source>
</evidence>
<comment type="function">
    <text evidence="1">Receptor for thyrotropin-releasing hormone (TRH). Upon ligand binding, this G-protein-coupled receptor triggers activation of the phosphatidylinositol (IP3)-calcium-protein kinase C (PKC) pathway.</text>
</comment>
<protein>
    <recommendedName>
        <fullName evidence="3">Thyrotropin-releasing hormone receptor</fullName>
    </recommendedName>
    <alternativeName>
        <fullName evidence="7">Thyroliberin receptor</fullName>
    </alternativeName>
</protein>
<organism evidence="12 13">
    <name type="scientific">Paralvinella palmiformis</name>
    <dbReference type="NCBI Taxonomy" id="53620"/>
    <lineage>
        <taxon>Eukaryota</taxon>
        <taxon>Metazoa</taxon>
        <taxon>Spiralia</taxon>
        <taxon>Lophotrochozoa</taxon>
        <taxon>Annelida</taxon>
        <taxon>Polychaeta</taxon>
        <taxon>Sedentaria</taxon>
        <taxon>Canalipalpata</taxon>
        <taxon>Terebellida</taxon>
        <taxon>Terebelliformia</taxon>
        <taxon>Alvinellidae</taxon>
        <taxon>Paralvinella</taxon>
    </lineage>
</organism>
<feature type="transmembrane region" description="Helical" evidence="10">
    <location>
        <begin position="74"/>
        <end position="100"/>
    </location>
</feature>
<dbReference type="GO" id="GO:0004997">
    <property type="term" value="F:thyrotropin-releasing hormone receptor activity"/>
    <property type="evidence" value="ECO:0007669"/>
    <property type="project" value="InterPro"/>
</dbReference>
<evidence type="ECO:0000256" key="10">
    <source>
        <dbReference type="SAM" id="Phobius"/>
    </source>
</evidence>
<feature type="transmembrane region" description="Helical" evidence="10">
    <location>
        <begin position="197"/>
        <end position="215"/>
    </location>
</feature>
<evidence type="ECO:0000256" key="5">
    <source>
        <dbReference type="ARBA" id="ARBA00022989"/>
    </source>
</evidence>
<dbReference type="AlphaFoldDB" id="A0AAD9J893"/>
<dbReference type="InterPro" id="IPR002120">
    <property type="entry name" value="TRH_rcpt_1"/>
</dbReference>
<dbReference type="EMBL" id="JAODUP010000504">
    <property type="protein sequence ID" value="KAK2148294.1"/>
    <property type="molecule type" value="Genomic_DNA"/>
</dbReference>
<dbReference type="InterPro" id="IPR017452">
    <property type="entry name" value="GPCR_Rhodpsn_7TM"/>
</dbReference>
<dbReference type="Proteomes" id="UP001208570">
    <property type="component" value="Unassembled WGS sequence"/>
</dbReference>
<feature type="transmembrane region" description="Helical" evidence="10">
    <location>
        <begin position="112"/>
        <end position="130"/>
    </location>
</feature>
<keyword evidence="8" id="KW-0297">G-protein coupled receptor</keyword>
<dbReference type="Gene3D" id="1.20.1070.10">
    <property type="entry name" value="Rhodopsin 7-helix transmembrane proteins"/>
    <property type="match status" value="1"/>
</dbReference>
<feature type="transmembrane region" description="Helical" evidence="10">
    <location>
        <begin position="136"/>
        <end position="155"/>
    </location>
</feature>
<comment type="caution">
    <text evidence="12">The sequence shown here is derived from an EMBL/GenBank/DDBJ whole genome shotgun (WGS) entry which is preliminary data.</text>
</comment>
<sequence length="338" mass="37091">METFIHTVDSNVTGTGPIQTLTSYNISSCANATYDANTTSDVCESATRSTTTGNGSLFGNETELEEAPYFALPYQVVGCLFVSIIFAVGLVGNAMVVIVVLRTRSMHTPTNCYLVSLAIADVLLLISAPLPTIVEYFLIIDQFVLGPVGCALMVFTQYLGINVSSLSITAFTVERYIAICHPMKAQTMCTVRRAKRIIVALWVFGLCYCAPWLGLTTTYVKAYRGGVHIEVCTFKLERDSYLTYYMADLVIFYVVPLLLTCILYGLIARILASSTLAATPGKPTVANGSEPGTAKTKKRPSSSRIQVRYGRRGQMVGSLHLGFVQNTKRSRNLRPWYE</sequence>
<keyword evidence="8" id="KW-0675">Receptor</keyword>
<evidence type="ECO:0000256" key="4">
    <source>
        <dbReference type="ARBA" id="ARBA00022692"/>
    </source>
</evidence>
<keyword evidence="8" id="KW-0807">Transducer</keyword>
<accession>A0AAD9J893</accession>
<evidence type="ECO:0000256" key="7">
    <source>
        <dbReference type="ARBA" id="ARBA00032251"/>
    </source>
</evidence>
<dbReference type="PANTHER" id="PTHR46061">
    <property type="entry name" value="THYROTROPIN-RELEASING HORMONE RECEPTOR"/>
    <property type="match status" value="1"/>
</dbReference>
<dbReference type="PROSITE" id="PS00237">
    <property type="entry name" value="G_PROTEIN_RECEP_F1_1"/>
    <property type="match status" value="1"/>
</dbReference>
<dbReference type="GO" id="GO:0016020">
    <property type="term" value="C:membrane"/>
    <property type="evidence" value="ECO:0007669"/>
    <property type="project" value="UniProtKB-SubCell"/>
</dbReference>
<dbReference type="PROSITE" id="PS50262">
    <property type="entry name" value="G_PROTEIN_RECEP_F1_2"/>
    <property type="match status" value="1"/>
</dbReference>
<evidence type="ECO:0000256" key="8">
    <source>
        <dbReference type="RuleBase" id="RU000688"/>
    </source>
</evidence>
<feature type="transmembrane region" description="Helical" evidence="10">
    <location>
        <begin position="244"/>
        <end position="267"/>
    </location>
</feature>
<comment type="similarity">
    <text evidence="8">Belongs to the G-protein coupled receptor 1 family.</text>
</comment>
<dbReference type="SUPFAM" id="SSF81321">
    <property type="entry name" value="Family A G protein-coupled receptor-like"/>
    <property type="match status" value="1"/>
</dbReference>
<keyword evidence="5 10" id="KW-1133">Transmembrane helix</keyword>
<keyword evidence="6 10" id="KW-0472">Membrane</keyword>
<evidence type="ECO:0000256" key="2">
    <source>
        <dbReference type="ARBA" id="ARBA00004370"/>
    </source>
</evidence>
<reference evidence="12" key="1">
    <citation type="journal article" date="2023" name="Mol. Biol. Evol.">
        <title>Third-Generation Sequencing Reveals the Adaptive Role of the Epigenome in Three Deep-Sea Polychaetes.</title>
        <authorList>
            <person name="Perez M."/>
            <person name="Aroh O."/>
            <person name="Sun Y."/>
            <person name="Lan Y."/>
            <person name="Juniper S.K."/>
            <person name="Young C.R."/>
            <person name="Angers B."/>
            <person name="Qian P.Y."/>
        </authorList>
    </citation>
    <scope>NUCLEOTIDE SEQUENCE</scope>
    <source>
        <strain evidence="12">P08H-3</strain>
    </source>
</reference>
<comment type="subcellular location">
    <subcellularLocation>
        <location evidence="2">Membrane</location>
    </subcellularLocation>
</comment>
<feature type="domain" description="G-protein coupled receptors family 1 profile" evidence="11">
    <location>
        <begin position="92"/>
        <end position="271"/>
    </location>
</feature>
<dbReference type="InterPro" id="IPR000276">
    <property type="entry name" value="GPCR_Rhodpsn"/>
</dbReference>
<name>A0AAD9J893_9ANNE</name>
<dbReference type="PRINTS" id="PR01846">
    <property type="entry name" value="TRHRFAMILY"/>
</dbReference>
<dbReference type="PANTHER" id="PTHR46061:SF3">
    <property type="entry name" value="THYROTROPIN-RELEASING HORMONE RECEPTOR"/>
    <property type="match status" value="1"/>
</dbReference>
<evidence type="ECO:0000256" key="9">
    <source>
        <dbReference type="SAM" id="MobiDB-lite"/>
    </source>
</evidence>
<keyword evidence="13" id="KW-1185">Reference proteome</keyword>
<evidence type="ECO:0000256" key="1">
    <source>
        <dbReference type="ARBA" id="ARBA00004100"/>
    </source>
</evidence>
<dbReference type="PRINTS" id="PR00237">
    <property type="entry name" value="GPCRRHODOPSN"/>
</dbReference>
<dbReference type="PRINTS" id="PR00751">
    <property type="entry name" value="THYROLIBRINR"/>
</dbReference>
<evidence type="ECO:0000259" key="11">
    <source>
        <dbReference type="PROSITE" id="PS50262"/>
    </source>
</evidence>
<evidence type="ECO:0000256" key="6">
    <source>
        <dbReference type="ARBA" id="ARBA00023136"/>
    </source>
</evidence>
<dbReference type="Pfam" id="PF00001">
    <property type="entry name" value="7tm_1"/>
    <property type="match status" value="1"/>
</dbReference>
<gene>
    <name evidence="12" type="ORF">LSH36_504g02013</name>
</gene>
<keyword evidence="4 8" id="KW-0812">Transmembrane</keyword>